<accession>A0A1I0BG13</accession>
<name>A0A1I0BG13_9FIRM</name>
<dbReference type="InterPro" id="IPR036412">
    <property type="entry name" value="HAD-like_sf"/>
</dbReference>
<proteinExistence type="predicted"/>
<organism evidence="1 2">
    <name type="scientific">[Clostridium] aminophilum</name>
    <dbReference type="NCBI Taxonomy" id="1526"/>
    <lineage>
        <taxon>Bacteria</taxon>
        <taxon>Bacillati</taxon>
        <taxon>Bacillota</taxon>
        <taxon>Clostridia</taxon>
        <taxon>Lachnospirales</taxon>
        <taxon>Lachnospiraceae</taxon>
    </lineage>
</organism>
<dbReference type="Gene3D" id="3.30.1240.10">
    <property type="match status" value="1"/>
</dbReference>
<dbReference type="SFLD" id="SFLDS00003">
    <property type="entry name" value="Haloacid_Dehalogenase"/>
    <property type="match status" value="1"/>
</dbReference>
<dbReference type="eggNOG" id="COG0561">
    <property type="taxonomic scope" value="Bacteria"/>
</dbReference>
<keyword evidence="2" id="KW-1185">Reference proteome</keyword>
<reference evidence="1 2" key="1">
    <citation type="submission" date="2016-10" db="EMBL/GenBank/DDBJ databases">
        <authorList>
            <person name="de Groot N.N."/>
        </authorList>
    </citation>
    <scope>NUCLEOTIDE SEQUENCE [LARGE SCALE GENOMIC DNA]</scope>
    <source>
        <strain evidence="1 2">KH1P1</strain>
    </source>
</reference>
<dbReference type="SFLD" id="SFLDG01140">
    <property type="entry name" value="C2.B:_Phosphomannomutase_and_P"/>
    <property type="match status" value="1"/>
</dbReference>
<dbReference type="PANTHER" id="PTHR10000:SF25">
    <property type="entry name" value="PHOSPHATASE YKRA-RELATED"/>
    <property type="match status" value="1"/>
</dbReference>
<dbReference type="InterPro" id="IPR023214">
    <property type="entry name" value="HAD_sf"/>
</dbReference>
<sequence>MNRKILFFDVDGTLMGYDHVIPESTRVSLKETREKGNLVFVNSGRPVGTLRGVMEMMDGLVDGWICGCGTELIDGDRSILYYKMTKELEQKVRSLQDDCEIAIFLEGRKGWQNLVDDAFRARHPGLRIFLEKMEAFNAIDGKESRDAYFEASKFCAKSDEKTDLEKFKRLADEYGFCVIDRNGKFFECVPKGYSKGIGVKKMLQHLNISPEQSFAFGDSTNDIEMFRACGTSIAMGKHDPGLTAYADYITADLNEDGIRRAMEHFGLI</sequence>
<evidence type="ECO:0008006" key="3">
    <source>
        <dbReference type="Google" id="ProtNLM"/>
    </source>
</evidence>
<dbReference type="NCBIfam" id="TIGR01484">
    <property type="entry name" value="HAD-SF-IIB"/>
    <property type="match status" value="1"/>
</dbReference>
<dbReference type="Proteomes" id="UP000199820">
    <property type="component" value="Unassembled WGS sequence"/>
</dbReference>
<dbReference type="GO" id="GO:0016791">
    <property type="term" value="F:phosphatase activity"/>
    <property type="evidence" value="ECO:0007669"/>
    <property type="project" value="TreeGrafter"/>
</dbReference>
<dbReference type="Pfam" id="PF08282">
    <property type="entry name" value="Hydrolase_3"/>
    <property type="match status" value="1"/>
</dbReference>
<dbReference type="SUPFAM" id="SSF56784">
    <property type="entry name" value="HAD-like"/>
    <property type="match status" value="1"/>
</dbReference>
<dbReference type="OrthoDB" id="9810101at2"/>
<dbReference type="STRING" id="1526.SAMN02910262_00381"/>
<dbReference type="PANTHER" id="PTHR10000">
    <property type="entry name" value="PHOSPHOSERINE PHOSPHATASE"/>
    <property type="match status" value="1"/>
</dbReference>
<dbReference type="InterPro" id="IPR000150">
    <property type="entry name" value="Cof"/>
</dbReference>
<dbReference type="Gene3D" id="3.40.50.1000">
    <property type="entry name" value="HAD superfamily/HAD-like"/>
    <property type="match status" value="1"/>
</dbReference>
<dbReference type="NCBIfam" id="TIGR00099">
    <property type="entry name" value="Cof-subfamily"/>
    <property type="match status" value="1"/>
</dbReference>
<dbReference type="InterPro" id="IPR006379">
    <property type="entry name" value="HAD-SF_hydro_IIB"/>
</dbReference>
<dbReference type="AlphaFoldDB" id="A0A1I0BG13"/>
<gene>
    <name evidence="1" type="ORF">SAMN04487771_100418</name>
</gene>
<evidence type="ECO:0000313" key="2">
    <source>
        <dbReference type="Proteomes" id="UP000199820"/>
    </source>
</evidence>
<dbReference type="GO" id="GO:0000287">
    <property type="term" value="F:magnesium ion binding"/>
    <property type="evidence" value="ECO:0007669"/>
    <property type="project" value="TreeGrafter"/>
</dbReference>
<dbReference type="GO" id="GO:0005829">
    <property type="term" value="C:cytosol"/>
    <property type="evidence" value="ECO:0007669"/>
    <property type="project" value="TreeGrafter"/>
</dbReference>
<evidence type="ECO:0000313" key="1">
    <source>
        <dbReference type="EMBL" id="SET05157.1"/>
    </source>
</evidence>
<dbReference type="EMBL" id="FOIL01000004">
    <property type="protein sequence ID" value="SET05157.1"/>
    <property type="molecule type" value="Genomic_DNA"/>
</dbReference>
<protein>
    <recommendedName>
        <fullName evidence="3">Haloacid dehalogenase-like hydrolase</fullName>
    </recommendedName>
</protein>
<dbReference type="RefSeq" id="WP_074648406.1">
    <property type="nucleotide sequence ID" value="NZ_FOIL01000004.1"/>
</dbReference>